<dbReference type="RefSeq" id="WP_084448133.1">
    <property type="nucleotide sequence ID" value="NZ_BDDT01000004.1"/>
</dbReference>
<dbReference type="Proteomes" id="UP000886188">
    <property type="component" value="Unassembled WGS sequence"/>
</dbReference>
<protein>
    <submittedName>
        <fullName evidence="1">DUF2256 domain-containing protein</fullName>
    </submittedName>
</protein>
<organism evidence="1">
    <name type="scientific">Pseudoalteromonas prydzensis</name>
    <dbReference type="NCBI Taxonomy" id="182141"/>
    <lineage>
        <taxon>Bacteria</taxon>
        <taxon>Pseudomonadati</taxon>
        <taxon>Pseudomonadota</taxon>
        <taxon>Gammaproteobacteria</taxon>
        <taxon>Alteromonadales</taxon>
        <taxon>Pseudoalteromonadaceae</taxon>
        <taxon>Pseudoalteromonas</taxon>
    </lineage>
</organism>
<comment type="caution">
    <text evidence="1">The sequence shown here is derived from an EMBL/GenBank/DDBJ whole genome shotgun (WGS) entry which is preliminary data.</text>
</comment>
<dbReference type="GeneID" id="303290872"/>
<dbReference type="PANTHER" id="PTHR37463">
    <property type="entry name" value="GSL3115 PROTEIN"/>
    <property type="match status" value="1"/>
</dbReference>
<name>A0A7V1D1P2_9GAMM</name>
<dbReference type="PIRSF" id="PIRSF037205">
    <property type="entry name" value="UCP037205"/>
    <property type="match status" value="1"/>
</dbReference>
<evidence type="ECO:0000313" key="1">
    <source>
        <dbReference type="EMBL" id="HEA18298.1"/>
    </source>
</evidence>
<sequence>MAHKKLTLPQKTCPTCKRDFAWRKKWQRDWDNVIYCSERCKRSKNEESTR</sequence>
<dbReference type="InterPro" id="IPR017136">
    <property type="entry name" value="UCP037205"/>
</dbReference>
<dbReference type="EMBL" id="DRGM01000179">
    <property type="protein sequence ID" value="HEA18298.1"/>
    <property type="molecule type" value="Genomic_DNA"/>
</dbReference>
<proteinExistence type="predicted"/>
<reference evidence="1" key="1">
    <citation type="journal article" date="2020" name="mSystems">
        <title>Genome- and Community-Level Interaction Insights into Carbon Utilization and Element Cycling Functions of Hydrothermarchaeota in Hydrothermal Sediment.</title>
        <authorList>
            <person name="Zhou Z."/>
            <person name="Liu Y."/>
            <person name="Xu W."/>
            <person name="Pan J."/>
            <person name="Luo Z.H."/>
            <person name="Li M."/>
        </authorList>
    </citation>
    <scope>NUCLEOTIDE SEQUENCE [LARGE SCALE GENOMIC DNA]</scope>
    <source>
        <strain evidence="1">HyVt-346</strain>
    </source>
</reference>
<dbReference type="AlphaFoldDB" id="A0A7V1D1P2"/>
<dbReference type="PANTHER" id="PTHR37463:SF1">
    <property type="entry name" value="DUF2256 DOMAIN-CONTAINING PROTEIN"/>
    <property type="match status" value="1"/>
</dbReference>
<dbReference type="Pfam" id="PF10013">
    <property type="entry name" value="DUF2256"/>
    <property type="match status" value="1"/>
</dbReference>
<gene>
    <name evidence="1" type="ORF">ENH88_18005</name>
</gene>
<dbReference type="OrthoDB" id="27194at2"/>
<accession>A0A7V1D1P2</accession>